<evidence type="ECO:0000313" key="1">
    <source>
        <dbReference type="EMBL" id="MFC7408705.1"/>
    </source>
</evidence>
<accession>A0ABW2QMV1</accession>
<evidence type="ECO:0000313" key="2">
    <source>
        <dbReference type="Proteomes" id="UP001596501"/>
    </source>
</evidence>
<protein>
    <submittedName>
        <fullName evidence="1">Uncharacterized protein</fullName>
    </submittedName>
</protein>
<dbReference type="EMBL" id="JBHTCA010000004">
    <property type="protein sequence ID" value="MFC7408705.1"/>
    <property type="molecule type" value="Genomic_DNA"/>
</dbReference>
<organism evidence="1 2">
    <name type="scientific">Hydrogenophaga atypica</name>
    <dbReference type="NCBI Taxonomy" id="249409"/>
    <lineage>
        <taxon>Bacteria</taxon>
        <taxon>Pseudomonadati</taxon>
        <taxon>Pseudomonadota</taxon>
        <taxon>Betaproteobacteria</taxon>
        <taxon>Burkholderiales</taxon>
        <taxon>Comamonadaceae</taxon>
        <taxon>Hydrogenophaga</taxon>
    </lineage>
</organism>
<proteinExistence type="predicted"/>
<dbReference type="Proteomes" id="UP001596501">
    <property type="component" value="Unassembled WGS sequence"/>
</dbReference>
<keyword evidence="2" id="KW-1185">Reference proteome</keyword>
<comment type="caution">
    <text evidence="1">The sequence shown here is derived from an EMBL/GenBank/DDBJ whole genome shotgun (WGS) entry which is preliminary data.</text>
</comment>
<name>A0ABW2QMV1_9BURK</name>
<reference evidence="2" key="1">
    <citation type="journal article" date="2019" name="Int. J. Syst. Evol. Microbiol.">
        <title>The Global Catalogue of Microorganisms (GCM) 10K type strain sequencing project: providing services to taxonomists for standard genome sequencing and annotation.</title>
        <authorList>
            <consortium name="The Broad Institute Genomics Platform"/>
            <consortium name="The Broad Institute Genome Sequencing Center for Infectious Disease"/>
            <person name="Wu L."/>
            <person name="Ma J."/>
        </authorList>
    </citation>
    <scope>NUCLEOTIDE SEQUENCE [LARGE SCALE GENOMIC DNA]</scope>
    <source>
        <strain evidence="2">CGMCC 1.12371</strain>
    </source>
</reference>
<dbReference type="RefSeq" id="WP_382221379.1">
    <property type="nucleotide sequence ID" value="NZ_JBHTCA010000004.1"/>
</dbReference>
<gene>
    <name evidence="1" type="ORF">ACFQPB_07520</name>
</gene>
<sequence length="108" mass="11307">MSLFSELFGGGGMKSIQSGYVSTTSLSSGSGEDTEYVDITISSVNTAKAVITFAGGFADSVVNTTFRSGGTSVQEPTRRLTSPTNLRLAVPNTFASACAGRWTVMEYD</sequence>